<evidence type="ECO:0000313" key="3">
    <source>
        <dbReference type="Proteomes" id="UP001151081"/>
    </source>
</evidence>
<evidence type="ECO:0000256" key="1">
    <source>
        <dbReference type="SAM" id="MobiDB-lite"/>
    </source>
</evidence>
<dbReference type="AlphaFoldDB" id="A0A9X3XE39"/>
<feature type="region of interest" description="Disordered" evidence="1">
    <location>
        <begin position="1"/>
        <end position="36"/>
    </location>
</feature>
<feature type="compositionally biased region" description="Low complexity" evidence="1">
    <location>
        <begin position="14"/>
        <end position="24"/>
    </location>
</feature>
<reference evidence="2 3" key="1">
    <citation type="submission" date="2021-04" db="EMBL/GenBank/DDBJ databases">
        <title>Genome analysis of Polyangium sp.</title>
        <authorList>
            <person name="Li Y."/>
            <person name="Wang J."/>
        </authorList>
    </citation>
    <scope>NUCLEOTIDE SEQUENCE [LARGE SCALE GENOMIC DNA]</scope>
    <source>
        <strain evidence="2 3">SDU14</strain>
    </source>
</reference>
<evidence type="ECO:0000313" key="2">
    <source>
        <dbReference type="EMBL" id="MDC3986411.1"/>
    </source>
</evidence>
<organism evidence="2 3">
    <name type="scientific">Polyangium jinanense</name>
    <dbReference type="NCBI Taxonomy" id="2829994"/>
    <lineage>
        <taxon>Bacteria</taxon>
        <taxon>Pseudomonadati</taxon>
        <taxon>Myxococcota</taxon>
        <taxon>Polyangia</taxon>
        <taxon>Polyangiales</taxon>
        <taxon>Polyangiaceae</taxon>
        <taxon>Polyangium</taxon>
    </lineage>
</organism>
<proteinExistence type="predicted"/>
<keyword evidence="3" id="KW-1185">Reference proteome</keyword>
<accession>A0A9X3XE39</accession>
<name>A0A9X3XE39_9BACT</name>
<dbReference type="InterPro" id="IPR029058">
    <property type="entry name" value="AB_hydrolase_fold"/>
</dbReference>
<protein>
    <recommendedName>
        <fullName evidence="4">Alpha/beta hydrolase</fullName>
    </recommendedName>
</protein>
<sequence length="274" mass="29104">MAFASSCDGRRAEPSAAAPTASPSPSAPPALPSAVVAPKEPSPLRVASPIVDLTVPGHPAAVVSLPNGATSRRPVVIAAHGNYGRPEWQCKAVRDLFEDHAFILCPRGIPRDDSPGPDDIRFTYESNAVLELEIDAGLRALAAAYPDYVDPGPPLYMGFSLGAIQGVAIASRRPADFPRLVLIEGGHDAWKPEVAQAFAKGGGNRVLFICSQSFCERDARWAAARLREAKISTRIVKTADVGHRYNGPVAEATRKSIPWSLEGDARFGDLLPAP</sequence>
<dbReference type="EMBL" id="JAGTJJ010000038">
    <property type="protein sequence ID" value="MDC3986411.1"/>
    <property type="molecule type" value="Genomic_DNA"/>
</dbReference>
<comment type="caution">
    <text evidence="2">The sequence shown here is derived from an EMBL/GenBank/DDBJ whole genome shotgun (WGS) entry which is preliminary data.</text>
</comment>
<dbReference type="SUPFAM" id="SSF53474">
    <property type="entry name" value="alpha/beta-Hydrolases"/>
    <property type="match status" value="1"/>
</dbReference>
<dbReference type="Proteomes" id="UP001151081">
    <property type="component" value="Unassembled WGS sequence"/>
</dbReference>
<gene>
    <name evidence="2" type="ORF">KEG57_38400</name>
</gene>
<evidence type="ECO:0008006" key="4">
    <source>
        <dbReference type="Google" id="ProtNLM"/>
    </source>
</evidence>
<dbReference type="Gene3D" id="3.40.50.1820">
    <property type="entry name" value="alpha/beta hydrolase"/>
    <property type="match status" value="1"/>
</dbReference>